<dbReference type="Proteomes" id="UP001324380">
    <property type="component" value="Chromosome"/>
</dbReference>
<dbReference type="EMBL" id="CP139558">
    <property type="protein sequence ID" value="WPU96725.1"/>
    <property type="molecule type" value="Genomic_DNA"/>
</dbReference>
<dbReference type="InterPro" id="IPR023393">
    <property type="entry name" value="START-like_dom_sf"/>
</dbReference>
<accession>A0ABZ0TYX8</accession>
<comment type="similarity">
    <text evidence="1">Belongs to the AHA1 family.</text>
</comment>
<evidence type="ECO:0000259" key="2">
    <source>
        <dbReference type="Pfam" id="PF08327"/>
    </source>
</evidence>
<proteinExistence type="inferred from homology"/>
<gene>
    <name evidence="3" type="ORF">SNE25_14465</name>
</gene>
<evidence type="ECO:0000313" key="3">
    <source>
        <dbReference type="EMBL" id="WPU96725.1"/>
    </source>
</evidence>
<dbReference type="Gene3D" id="3.30.530.20">
    <property type="match status" value="1"/>
</dbReference>
<evidence type="ECO:0000256" key="1">
    <source>
        <dbReference type="ARBA" id="ARBA00006817"/>
    </source>
</evidence>
<organism evidence="3 4">
    <name type="scientific">Mucilaginibacter sabulilitoris</name>
    <dbReference type="NCBI Taxonomy" id="1173583"/>
    <lineage>
        <taxon>Bacteria</taxon>
        <taxon>Pseudomonadati</taxon>
        <taxon>Bacteroidota</taxon>
        <taxon>Sphingobacteriia</taxon>
        <taxon>Sphingobacteriales</taxon>
        <taxon>Sphingobacteriaceae</taxon>
        <taxon>Mucilaginibacter</taxon>
    </lineage>
</organism>
<dbReference type="RefSeq" id="WP_321565814.1">
    <property type="nucleotide sequence ID" value="NZ_CP139558.1"/>
</dbReference>
<protein>
    <submittedName>
        <fullName evidence="3">SRPBCC domain-containing protein</fullName>
    </submittedName>
</protein>
<dbReference type="InterPro" id="IPR013538">
    <property type="entry name" value="ASHA1/2-like_C"/>
</dbReference>
<name>A0ABZ0TYX8_9SPHI</name>
<dbReference type="SUPFAM" id="SSF55961">
    <property type="entry name" value="Bet v1-like"/>
    <property type="match status" value="1"/>
</dbReference>
<feature type="domain" description="Activator of Hsp90 ATPase homologue 1/2-like C-terminal" evidence="2">
    <location>
        <begin position="13"/>
        <end position="135"/>
    </location>
</feature>
<dbReference type="CDD" id="cd07814">
    <property type="entry name" value="SRPBCC_CalC_Aha1-like"/>
    <property type="match status" value="1"/>
</dbReference>
<dbReference type="Pfam" id="PF08327">
    <property type="entry name" value="AHSA1"/>
    <property type="match status" value="1"/>
</dbReference>
<evidence type="ECO:0000313" key="4">
    <source>
        <dbReference type="Proteomes" id="UP001324380"/>
    </source>
</evidence>
<reference evidence="3 4" key="1">
    <citation type="submission" date="2023-11" db="EMBL/GenBank/DDBJ databases">
        <title>Analysis of the Genomes of Mucilaginibacter gossypii cycad 4 and M. sabulilitoris SNA2: microbes with the potential for plant growth promotion.</title>
        <authorList>
            <person name="Hirsch A.M."/>
            <person name="Humm E."/>
            <person name="Rubbi M."/>
            <person name="Del Vecchio G."/>
            <person name="Ha S.M."/>
            <person name="Pellegrini M."/>
            <person name="Gunsalus R.P."/>
        </authorList>
    </citation>
    <scope>NUCLEOTIDE SEQUENCE [LARGE SCALE GENOMIC DNA]</scope>
    <source>
        <strain evidence="3 4">SNA2</strain>
    </source>
</reference>
<keyword evidence="4" id="KW-1185">Reference proteome</keyword>
<sequence length="140" mass="15879">MLKPVQISHYFPVSATQVFDAWLNPEVIKLWMFKSPTNRIVSVKIERWVGGSFSVLELSGDEEIDHYGEYKEITGLRHLGFSLEVPKHFPGVTHVDIHFEPEADGCKLTLTQTGVPAKITEGPWTEMLNNLEALLMQKSQ</sequence>